<dbReference type="RefSeq" id="WP_114296504.1">
    <property type="nucleotide sequence ID" value="NZ_QPJT01000003.1"/>
</dbReference>
<keyword evidence="3" id="KW-0472">Membrane</keyword>
<comment type="caution">
    <text evidence="4">The sequence shown here is derived from an EMBL/GenBank/DDBJ whole genome shotgun (WGS) entry which is preliminary data.</text>
</comment>
<keyword evidence="1 3" id="KW-0812">Transmembrane</keyword>
<evidence type="ECO:0000313" key="4">
    <source>
        <dbReference type="EMBL" id="RCX19445.1"/>
    </source>
</evidence>
<proteinExistence type="predicted"/>
<feature type="transmembrane region" description="Helical" evidence="3">
    <location>
        <begin position="112"/>
        <end position="130"/>
    </location>
</feature>
<feature type="transmembrane region" description="Helical" evidence="3">
    <location>
        <begin position="150"/>
        <end position="172"/>
    </location>
</feature>
<dbReference type="OrthoDB" id="9785310at2"/>
<feature type="transmembrane region" description="Helical" evidence="3">
    <location>
        <begin position="76"/>
        <end position="100"/>
    </location>
</feature>
<sequence length="193" mass="20826">MKNKITVKEMAMTGVLAALVYAASAFLQIPIPTAIDNTRIHMGNVMCLLSGLLLGPMWGGLAAGFGSMFFDLTNPLYTASAPFTFAFKFAMAWLCGKIAWGNGADAKKILRNIIAATCGAVLYVILYLSRGYIENYYIMRMQLTPVLLSLLQKAIVSTINAVIAVIVAVPLAKAVRMALSRAGLMQEAKREAL</sequence>
<dbReference type="Pfam" id="PF07155">
    <property type="entry name" value="ECF-ribofla_trS"/>
    <property type="match status" value="1"/>
</dbReference>
<keyword evidence="2 3" id="KW-1133">Transmembrane helix</keyword>
<feature type="transmembrane region" description="Helical" evidence="3">
    <location>
        <begin position="12"/>
        <end position="35"/>
    </location>
</feature>
<evidence type="ECO:0000313" key="5">
    <source>
        <dbReference type="Proteomes" id="UP000253034"/>
    </source>
</evidence>
<dbReference type="InterPro" id="IPR009825">
    <property type="entry name" value="ECF_substrate-spec-like"/>
</dbReference>
<protein>
    <submittedName>
        <fullName evidence="4">Putative membrane protein</fullName>
    </submittedName>
</protein>
<evidence type="ECO:0000256" key="1">
    <source>
        <dbReference type="ARBA" id="ARBA00022692"/>
    </source>
</evidence>
<reference evidence="4 5" key="1">
    <citation type="submission" date="2018-07" db="EMBL/GenBank/DDBJ databases">
        <title>Genomic Encyclopedia of Type Strains, Phase IV (KMG-IV): sequencing the most valuable type-strain genomes for metagenomic binning, comparative biology and taxonomic classification.</title>
        <authorList>
            <person name="Goeker M."/>
        </authorList>
    </citation>
    <scope>NUCLEOTIDE SEQUENCE [LARGE SCALE GENOMIC DNA]</scope>
    <source>
        <strain evidence="4 5">DSM 27016</strain>
    </source>
</reference>
<dbReference type="Proteomes" id="UP000253034">
    <property type="component" value="Unassembled WGS sequence"/>
</dbReference>
<evidence type="ECO:0000256" key="2">
    <source>
        <dbReference type="ARBA" id="ARBA00022989"/>
    </source>
</evidence>
<keyword evidence="5" id="KW-1185">Reference proteome</keyword>
<organism evidence="4 5">
    <name type="scientific">Anaerobacterium chartisolvens</name>
    <dbReference type="NCBI Taxonomy" id="1297424"/>
    <lineage>
        <taxon>Bacteria</taxon>
        <taxon>Bacillati</taxon>
        <taxon>Bacillota</taxon>
        <taxon>Clostridia</taxon>
        <taxon>Eubacteriales</taxon>
        <taxon>Oscillospiraceae</taxon>
        <taxon>Anaerobacterium</taxon>
    </lineage>
</organism>
<dbReference type="EMBL" id="QPJT01000003">
    <property type="protein sequence ID" value="RCX19445.1"/>
    <property type="molecule type" value="Genomic_DNA"/>
</dbReference>
<dbReference type="Gene3D" id="1.10.1760.20">
    <property type="match status" value="1"/>
</dbReference>
<dbReference type="PANTHER" id="PTHR37815:SF3">
    <property type="entry name" value="UPF0397 PROTEIN SPR0429"/>
    <property type="match status" value="1"/>
</dbReference>
<dbReference type="PANTHER" id="PTHR37815">
    <property type="entry name" value="UPF0397 PROTEIN BC_2624-RELATED"/>
    <property type="match status" value="1"/>
</dbReference>
<evidence type="ECO:0000256" key="3">
    <source>
        <dbReference type="SAM" id="Phobius"/>
    </source>
</evidence>
<gene>
    <name evidence="4" type="ORF">DFR58_103191</name>
</gene>
<dbReference type="AlphaFoldDB" id="A0A369BDZ3"/>
<feature type="transmembrane region" description="Helical" evidence="3">
    <location>
        <begin position="47"/>
        <end position="70"/>
    </location>
</feature>
<accession>A0A369BDZ3</accession>
<name>A0A369BDZ3_9FIRM</name>
<dbReference type="GO" id="GO:0016020">
    <property type="term" value="C:membrane"/>
    <property type="evidence" value="ECO:0007669"/>
    <property type="project" value="InterPro"/>
</dbReference>